<reference evidence="1 2" key="1">
    <citation type="journal article" date="2019" name="PLoS Negl. Trop. Dis.">
        <title>Revisiting the worldwide diversity of Leptospira species in the environment.</title>
        <authorList>
            <person name="Vincent A.T."/>
            <person name="Schiettekatte O."/>
            <person name="Bourhy P."/>
            <person name="Veyrier F.J."/>
            <person name="Picardeau M."/>
        </authorList>
    </citation>
    <scope>NUCLEOTIDE SEQUENCE [LARGE SCALE GENOMIC DNA]</scope>
    <source>
        <strain evidence="1 2">201702444</strain>
    </source>
</reference>
<dbReference type="RefSeq" id="WP_135670033.1">
    <property type="nucleotide sequence ID" value="NZ_RQGN01000027.1"/>
</dbReference>
<dbReference type="EMBL" id="RQGN01000027">
    <property type="protein sequence ID" value="TGM07175.1"/>
    <property type="molecule type" value="Genomic_DNA"/>
</dbReference>
<accession>A0A5F2BNM2</accession>
<protein>
    <submittedName>
        <fullName evidence="1">Uncharacterized protein</fullName>
    </submittedName>
</protein>
<name>A0A5F2BNM2_9LEPT</name>
<evidence type="ECO:0000313" key="2">
    <source>
        <dbReference type="Proteomes" id="UP000298429"/>
    </source>
</evidence>
<proteinExistence type="predicted"/>
<organism evidence="1 2">
    <name type="scientific">Leptospira barantonii</name>
    <dbReference type="NCBI Taxonomy" id="2023184"/>
    <lineage>
        <taxon>Bacteria</taxon>
        <taxon>Pseudomonadati</taxon>
        <taxon>Spirochaetota</taxon>
        <taxon>Spirochaetia</taxon>
        <taxon>Leptospirales</taxon>
        <taxon>Leptospiraceae</taxon>
        <taxon>Leptospira</taxon>
    </lineage>
</organism>
<dbReference type="OrthoDB" id="333072at2"/>
<gene>
    <name evidence="1" type="ORF">EHQ76_05090</name>
</gene>
<comment type="caution">
    <text evidence="1">The sequence shown here is derived from an EMBL/GenBank/DDBJ whole genome shotgun (WGS) entry which is preliminary data.</text>
</comment>
<sequence length="99" mass="11688">MKFLFRFAIVVIPSLVFALNTCKISYGFQTIGMPKPDRHDQTGTFMGYDYFLWDCVQGKRTVVYRWEKEMPFLDFDPYHKEEVLCGNVTEFERKNGIGK</sequence>
<dbReference type="AlphaFoldDB" id="A0A5F2BNM2"/>
<evidence type="ECO:0000313" key="1">
    <source>
        <dbReference type="EMBL" id="TGM07175.1"/>
    </source>
</evidence>
<dbReference type="Proteomes" id="UP000298429">
    <property type="component" value="Unassembled WGS sequence"/>
</dbReference>